<reference evidence="1" key="1">
    <citation type="journal article" date="2021" name="Nat. Commun.">
        <title>Genetic determinants of endophytism in the Arabidopsis root mycobiome.</title>
        <authorList>
            <person name="Mesny F."/>
            <person name="Miyauchi S."/>
            <person name="Thiergart T."/>
            <person name="Pickel B."/>
            <person name="Atanasova L."/>
            <person name="Karlsson M."/>
            <person name="Huettel B."/>
            <person name="Barry K.W."/>
            <person name="Haridas S."/>
            <person name="Chen C."/>
            <person name="Bauer D."/>
            <person name="Andreopoulos W."/>
            <person name="Pangilinan J."/>
            <person name="LaButti K."/>
            <person name="Riley R."/>
            <person name="Lipzen A."/>
            <person name="Clum A."/>
            <person name="Drula E."/>
            <person name="Henrissat B."/>
            <person name="Kohler A."/>
            <person name="Grigoriev I.V."/>
            <person name="Martin F.M."/>
            <person name="Hacquard S."/>
        </authorList>
    </citation>
    <scope>NUCLEOTIDE SEQUENCE</scope>
    <source>
        <strain evidence="1">MPI-CAGE-CH-0243</strain>
    </source>
</reference>
<evidence type="ECO:0000313" key="2">
    <source>
        <dbReference type="Proteomes" id="UP000700596"/>
    </source>
</evidence>
<name>A0A9P9E5P9_9PLEO</name>
<accession>A0A9P9E5P9</accession>
<proteinExistence type="predicted"/>
<organism evidence="1 2">
    <name type="scientific">Dendryphion nanum</name>
    <dbReference type="NCBI Taxonomy" id="256645"/>
    <lineage>
        <taxon>Eukaryota</taxon>
        <taxon>Fungi</taxon>
        <taxon>Dikarya</taxon>
        <taxon>Ascomycota</taxon>
        <taxon>Pezizomycotina</taxon>
        <taxon>Dothideomycetes</taxon>
        <taxon>Pleosporomycetidae</taxon>
        <taxon>Pleosporales</taxon>
        <taxon>Torulaceae</taxon>
        <taxon>Dendryphion</taxon>
    </lineage>
</organism>
<dbReference type="AlphaFoldDB" id="A0A9P9E5P9"/>
<protein>
    <submittedName>
        <fullName evidence="1">Uncharacterized protein</fullName>
    </submittedName>
</protein>
<gene>
    <name evidence="1" type="ORF">B0J11DRAFT_503065</name>
</gene>
<sequence length="248" mass="28678">MNSQQSSDNEESQLIVTVRCLAKSWFFLAEELNSDKKIIEVEIDTKDRPLMGAGFEACHPDSTVDEVRSNGTALKKQPSHISCAVHTESVNLIKRPKLPEKYEYLRAPLALRGTCIWAVTMLERSIQLIIDKYDPTASLVVRSLIPRPIIELTMEIDREGTRDYAMFHKIFILETSDKIEYAIDPSYAQYGYDESFLFFERLVHEGVKEVLGEMPESFDAVDLEKMFEMYMKNVVREFREQYGLEAVW</sequence>
<evidence type="ECO:0000313" key="1">
    <source>
        <dbReference type="EMBL" id="KAH7131875.1"/>
    </source>
</evidence>
<dbReference type="Proteomes" id="UP000700596">
    <property type="component" value="Unassembled WGS sequence"/>
</dbReference>
<comment type="caution">
    <text evidence="1">The sequence shown here is derived from an EMBL/GenBank/DDBJ whole genome shotgun (WGS) entry which is preliminary data.</text>
</comment>
<dbReference type="EMBL" id="JAGMWT010000003">
    <property type="protein sequence ID" value="KAH7131875.1"/>
    <property type="molecule type" value="Genomic_DNA"/>
</dbReference>
<keyword evidence="2" id="KW-1185">Reference proteome</keyword>